<accession>A0A238W8N4</accession>
<gene>
    <name evidence="1" type="ORF">SAMN06265360_105219</name>
</gene>
<dbReference type="AlphaFoldDB" id="A0A238W8N4"/>
<dbReference type="OrthoDB" id="3693046at2"/>
<dbReference type="Proteomes" id="UP000198348">
    <property type="component" value="Unassembled WGS sequence"/>
</dbReference>
<dbReference type="RefSeq" id="WP_089300527.1">
    <property type="nucleotide sequence ID" value="NZ_FZNW01000005.1"/>
</dbReference>
<organism evidence="1 2">
    <name type="scientific">Haloechinothrix alba</name>
    <dbReference type="NCBI Taxonomy" id="664784"/>
    <lineage>
        <taxon>Bacteria</taxon>
        <taxon>Bacillati</taxon>
        <taxon>Actinomycetota</taxon>
        <taxon>Actinomycetes</taxon>
        <taxon>Pseudonocardiales</taxon>
        <taxon>Pseudonocardiaceae</taxon>
        <taxon>Haloechinothrix</taxon>
    </lineage>
</organism>
<name>A0A238W8N4_9PSEU</name>
<evidence type="ECO:0000313" key="1">
    <source>
        <dbReference type="EMBL" id="SNR42751.1"/>
    </source>
</evidence>
<sequence length="90" mass="9770">MTDHELRLLRCAADDELLFHIGSWGGPAGYRWQGPDGSEAGQVPPWDEPVLDQLADRGLITIEARRGPFDRRVLLSRAGAEAMATLSAAA</sequence>
<keyword evidence="2" id="KW-1185">Reference proteome</keyword>
<proteinExistence type="predicted"/>
<dbReference type="EMBL" id="FZNW01000005">
    <property type="protein sequence ID" value="SNR42751.1"/>
    <property type="molecule type" value="Genomic_DNA"/>
</dbReference>
<evidence type="ECO:0000313" key="2">
    <source>
        <dbReference type="Proteomes" id="UP000198348"/>
    </source>
</evidence>
<reference evidence="1 2" key="1">
    <citation type="submission" date="2017-06" db="EMBL/GenBank/DDBJ databases">
        <authorList>
            <person name="Kim H.J."/>
            <person name="Triplett B.A."/>
        </authorList>
    </citation>
    <scope>NUCLEOTIDE SEQUENCE [LARGE SCALE GENOMIC DNA]</scope>
    <source>
        <strain evidence="1 2">DSM 45207</strain>
    </source>
</reference>
<protein>
    <submittedName>
        <fullName evidence="1">Uncharacterized protein</fullName>
    </submittedName>
</protein>